<evidence type="ECO:0000256" key="2">
    <source>
        <dbReference type="SAM" id="MobiDB-lite"/>
    </source>
</evidence>
<feature type="compositionally biased region" description="Basic and acidic residues" evidence="2">
    <location>
        <begin position="391"/>
        <end position="410"/>
    </location>
</feature>
<feature type="compositionally biased region" description="Basic and acidic residues" evidence="2">
    <location>
        <begin position="535"/>
        <end position="546"/>
    </location>
</feature>
<accession>A0A381VRB3</accession>
<dbReference type="Gene3D" id="3.30.70.60">
    <property type="match status" value="1"/>
</dbReference>
<feature type="non-terminal residue" evidence="3">
    <location>
        <position position="624"/>
    </location>
</feature>
<feature type="coiled-coil region" evidence="1">
    <location>
        <begin position="264"/>
        <end position="298"/>
    </location>
</feature>
<dbReference type="Pfam" id="PF04350">
    <property type="entry name" value="PilO"/>
    <property type="match status" value="1"/>
</dbReference>
<dbReference type="InterPro" id="IPR007445">
    <property type="entry name" value="PilO"/>
</dbReference>
<dbReference type="GO" id="GO:0043683">
    <property type="term" value="P:type IV pilus assembly"/>
    <property type="evidence" value="ECO:0007669"/>
    <property type="project" value="InterPro"/>
</dbReference>
<keyword evidence="1" id="KW-0175">Coiled coil</keyword>
<dbReference type="InterPro" id="IPR014717">
    <property type="entry name" value="Transl_elong_EF1B/ribsomal_bS6"/>
</dbReference>
<evidence type="ECO:0000313" key="3">
    <source>
        <dbReference type="EMBL" id="SVA42177.1"/>
    </source>
</evidence>
<dbReference type="EMBL" id="UINC01009403">
    <property type="protein sequence ID" value="SVA42177.1"/>
    <property type="molecule type" value="Genomic_DNA"/>
</dbReference>
<sequence length="624" mass="72330">MGWYFGYQQQFSVGYAEAKSEIERLTQQRNNYKKKKKGLKNIENEWSSLNDEFQIILNKIPSKAGYDQVSNSLYSLIKSYNLTIVNYSPSAIAIETKTITMPETDDKVTIEKIPIDVVVRGTFIDFGRMLEQLGRSQYRLTVSDIVMDGENNNRNQDIQFISYAYFKSSDDDQSVNLASWKLPVNEEIASNVEDQMGGIVTIPWRGEEVIVGIDDPQYTSDGLEIYAIEYSDGRKEFVERSKLPPELFNKTESSTEDPVLIRGKQEVLQLKAQFSDQLEKLEEKIKSFKSIQDEQQQKYERDLTKAELYNQAKLDSIQQVFEKQLALQEKKISIFEEQEKIKDELKKLDQSKAELESKAKLESLRIAFEAQTREQQGKISAFEALQSQQRQEMDDQKRKTEQDNKAKLESLQDEFETQLQQQQEKIASFEALQDQQKKEKQNQEATNKNNQLQLKEMRREFDAQLQQQQGKIAAFEAIQTQQQQEMAEKRTLAKQASKEKLAEIQREFVNQLEEKEKQITNISNQLETKPAQKAPTEKQKPELTSAEKKAIQKKEMKEFMITLKQLEAQEKKAQREKLQADNVANRIVAGPIKRIVPTPSPAKILAYENLDHVFKNMSIDGVYR</sequence>
<reference evidence="3" key="1">
    <citation type="submission" date="2018-05" db="EMBL/GenBank/DDBJ databases">
        <authorList>
            <person name="Lanie J.A."/>
            <person name="Ng W.-L."/>
            <person name="Kazmierczak K.M."/>
            <person name="Andrzejewski T.M."/>
            <person name="Davidsen T.M."/>
            <person name="Wayne K.J."/>
            <person name="Tettelin H."/>
            <person name="Glass J.I."/>
            <person name="Rusch D."/>
            <person name="Podicherti R."/>
            <person name="Tsui H.-C.T."/>
            <person name="Winkler M.E."/>
        </authorList>
    </citation>
    <scope>NUCLEOTIDE SEQUENCE</scope>
</reference>
<feature type="coiled-coil region" evidence="1">
    <location>
        <begin position="334"/>
        <end position="365"/>
    </location>
</feature>
<feature type="region of interest" description="Disordered" evidence="2">
    <location>
        <begin position="430"/>
        <end position="459"/>
    </location>
</feature>
<protein>
    <submittedName>
        <fullName evidence="3">Uncharacterized protein</fullName>
    </submittedName>
</protein>
<dbReference type="GO" id="GO:0043107">
    <property type="term" value="P:type IV pilus-dependent motility"/>
    <property type="evidence" value="ECO:0007669"/>
    <property type="project" value="InterPro"/>
</dbReference>
<organism evidence="3">
    <name type="scientific">marine metagenome</name>
    <dbReference type="NCBI Taxonomy" id="408172"/>
    <lineage>
        <taxon>unclassified sequences</taxon>
        <taxon>metagenomes</taxon>
        <taxon>ecological metagenomes</taxon>
    </lineage>
</organism>
<gene>
    <name evidence="3" type="ORF">METZ01_LOCUS95031</name>
</gene>
<feature type="coiled-coil region" evidence="1">
    <location>
        <begin position="15"/>
        <end position="45"/>
    </location>
</feature>
<feature type="region of interest" description="Disordered" evidence="2">
    <location>
        <begin position="387"/>
        <end position="411"/>
    </location>
</feature>
<dbReference type="AlphaFoldDB" id="A0A381VRB3"/>
<proteinExistence type="predicted"/>
<name>A0A381VRB3_9ZZZZ</name>
<feature type="region of interest" description="Disordered" evidence="2">
    <location>
        <begin position="522"/>
        <end position="546"/>
    </location>
</feature>
<evidence type="ECO:0000256" key="1">
    <source>
        <dbReference type="SAM" id="Coils"/>
    </source>
</evidence>